<reference evidence="8 9" key="2">
    <citation type="journal article" date="2014" name="Genome Announc.">
        <title>Complete Genome Sequence of Methanoregula formicica SMSPT, a Mesophilic Hydrogenotrophic Methanogen Isolated from a Methanogenic Upflow Anaerobic Sludge Blanket Reactor.</title>
        <authorList>
            <person name="Yamamoto K."/>
            <person name="Tamaki H."/>
            <person name="Cadillo-Quiroz H."/>
            <person name="Imachi H."/>
            <person name="Kyrpides N."/>
            <person name="Woyke T."/>
            <person name="Goodwin L."/>
            <person name="Zinder S.H."/>
            <person name="Kamagata Y."/>
            <person name="Liu W.T."/>
        </authorList>
    </citation>
    <scope>NUCLEOTIDE SEQUENCE [LARGE SCALE GENOMIC DNA]</scope>
    <source>
        <strain evidence="9">DSM 22288 / NBRC 105244 / SMSP</strain>
    </source>
</reference>
<evidence type="ECO:0000256" key="2">
    <source>
        <dbReference type="ARBA" id="ARBA00022598"/>
    </source>
</evidence>
<dbReference type="OrthoDB" id="193284at2157"/>
<dbReference type="STRING" id="593750.Metfor_1359"/>
<comment type="similarity">
    <text evidence="1">Belongs to the ATP-dependent AMP-binding enzyme family.</text>
</comment>
<dbReference type="Proteomes" id="UP000010824">
    <property type="component" value="Chromosome"/>
</dbReference>
<name>L0HH46_METFS</name>
<accession>L0HH46</accession>
<evidence type="ECO:0000256" key="5">
    <source>
        <dbReference type="SAM" id="Phobius"/>
    </source>
</evidence>
<evidence type="ECO:0000259" key="7">
    <source>
        <dbReference type="Pfam" id="PF13193"/>
    </source>
</evidence>
<dbReference type="Gene3D" id="3.30.300.30">
    <property type="match status" value="1"/>
</dbReference>
<dbReference type="Pfam" id="PF13193">
    <property type="entry name" value="AMP-binding_C"/>
    <property type="match status" value="1"/>
</dbReference>
<dbReference type="GO" id="GO:0015645">
    <property type="term" value="F:fatty acid ligase activity"/>
    <property type="evidence" value="ECO:0007669"/>
    <property type="project" value="TreeGrafter"/>
</dbReference>
<evidence type="ECO:0000259" key="6">
    <source>
        <dbReference type="Pfam" id="PF00501"/>
    </source>
</evidence>
<dbReference type="Pfam" id="PF00501">
    <property type="entry name" value="AMP-binding"/>
    <property type="match status" value="1"/>
</dbReference>
<dbReference type="Gene3D" id="3.40.50.12780">
    <property type="entry name" value="N-terminal domain of ligase-like"/>
    <property type="match status" value="1"/>
</dbReference>
<evidence type="ECO:0000313" key="8">
    <source>
        <dbReference type="EMBL" id="AGB02399.1"/>
    </source>
</evidence>
<keyword evidence="5" id="KW-0472">Membrane</keyword>
<dbReference type="RefSeq" id="WP_015285362.1">
    <property type="nucleotide sequence ID" value="NC_019943.1"/>
</dbReference>
<feature type="domain" description="AMP-dependent synthetase/ligase" evidence="6">
    <location>
        <begin position="34"/>
        <end position="396"/>
    </location>
</feature>
<proteinExistence type="inferred from homology"/>
<dbReference type="InterPro" id="IPR025110">
    <property type="entry name" value="AMP-bd_C"/>
</dbReference>
<dbReference type="GO" id="GO:0004321">
    <property type="term" value="F:fatty-acyl-CoA synthase activity"/>
    <property type="evidence" value="ECO:0007669"/>
    <property type="project" value="TreeGrafter"/>
</dbReference>
<reference evidence="9" key="1">
    <citation type="submission" date="2011-12" db="EMBL/GenBank/DDBJ databases">
        <title>Complete sequence of Methanoregula formicicum SMSP.</title>
        <authorList>
            <person name="Lucas S."/>
            <person name="Han J."/>
            <person name="Lapidus A."/>
            <person name="Cheng J.-F."/>
            <person name="Goodwin L."/>
            <person name="Pitluck S."/>
            <person name="Peters L."/>
            <person name="Ovchinnikova G."/>
            <person name="Teshima H."/>
            <person name="Detter J.C."/>
            <person name="Han C."/>
            <person name="Tapia R."/>
            <person name="Land M."/>
            <person name="Hauser L."/>
            <person name="Kyrpides N."/>
            <person name="Ivanova N."/>
            <person name="Pagani I."/>
            <person name="Imachi H."/>
            <person name="Tamaki H."/>
            <person name="Sekiguchi Y."/>
            <person name="Kamagata Y."/>
            <person name="Cadillo-Quiroz H."/>
            <person name="Zinder S."/>
            <person name="Liu W.-T."/>
            <person name="Woyke T."/>
        </authorList>
    </citation>
    <scope>NUCLEOTIDE SEQUENCE [LARGE SCALE GENOMIC DNA]</scope>
    <source>
        <strain evidence="9">DSM 22288 / NBRC 105244 / SMSP</strain>
    </source>
</reference>
<dbReference type="EMBL" id="CP003167">
    <property type="protein sequence ID" value="AGB02399.1"/>
    <property type="molecule type" value="Genomic_DNA"/>
</dbReference>
<evidence type="ECO:0000256" key="3">
    <source>
        <dbReference type="ARBA" id="ARBA00022741"/>
    </source>
</evidence>
<feature type="transmembrane region" description="Helical" evidence="5">
    <location>
        <begin position="95"/>
        <end position="118"/>
    </location>
</feature>
<keyword evidence="9" id="KW-1185">Reference proteome</keyword>
<dbReference type="InterPro" id="IPR000873">
    <property type="entry name" value="AMP-dep_synth/lig_dom"/>
</dbReference>
<dbReference type="InterPro" id="IPR042099">
    <property type="entry name" value="ANL_N_sf"/>
</dbReference>
<sequence>MKKTVHGTDSYDRMCERFAIDVPEYYNFGFDVIDAWAKKDRNKLAMIWVNQQGEEKKYSFLDLKNLANKAANILLKYGINKGDRVLLMLPRIPEWWIFAIALIKLGAVFAPCPTMLTARDIKYRVNKGKFRMIITDLENASKVEEICNECPTLTSRMIADGELAGWASFPYELLYPAPVSHRSVSIPDDLKTKSTDPMLIYFTSGTTGEPKMVLHNHGYPLGHIVTARLWQDVKHNDLHFTVSDTGWAKCAWGKIFGQWIEGACIFVYNFSGKFQATEVLPLLEKYQVTTFCCPPTIYRMLILADLEKFDLSSLRHCTSAGEPLNPEVIRVWKEGTGLTICEGYGQTETCCCVAAFPTIEPRPGSMGKPSPGWKIEVHDDDGKALGNHEEGRLAISCKPRPPGLFVEYLDNPDENKKSFVNTWYYTGDKVYRDDDGYFWFVGRDDDVIKSSGYRIGPFEVESALLEHPAVREAAVVGSPDRIRGLIVKAFVVLKKGYEPSESLVREIKTYVKRTTAPYKYPRQIEFVSELPKTISGKIKRNELRAVELKKYLDSK</sequence>
<keyword evidence="5" id="KW-1133">Transmembrane helix</keyword>
<dbReference type="SUPFAM" id="SSF56801">
    <property type="entry name" value="Acetyl-CoA synthetase-like"/>
    <property type="match status" value="1"/>
</dbReference>
<organism evidence="8 9">
    <name type="scientific">Methanoregula formicica (strain DSM 22288 / NBRC 105244 / SMSP)</name>
    <dbReference type="NCBI Taxonomy" id="593750"/>
    <lineage>
        <taxon>Archaea</taxon>
        <taxon>Methanobacteriati</taxon>
        <taxon>Methanobacteriota</taxon>
        <taxon>Stenosarchaea group</taxon>
        <taxon>Methanomicrobia</taxon>
        <taxon>Methanomicrobiales</taxon>
        <taxon>Methanoregulaceae</taxon>
        <taxon>Methanoregula</taxon>
    </lineage>
</organism>
<evidence type="ECO:0000256" key="1">
    <source>
        <dbReference type="ARBA" id="ARBA00006432"/>
    </source>
</evidence>
<dbReference type="GO" id="GO:0006633">
    <property type="term" value="P:fatty acid biosynthetic process"/>
    <property type="evidence" value="ECO:0007669"/>
    <property type="project" value="TreeGrafter"/>
</dbReference>
<dbReference type="PANTHER" id="PTHR43605">
    <property type="entry name" value="ACYL-COENZYME A SYNTHETASE"/>
    <property type="match status" value="1"/>
</dbReference>
<dbReference type="GeneID" id="14307748"/>
<dbReference type="KEGG" id="mfo:Metfor_1359"/>
<protein>
    <submittedName>
        <fullName evidence="8">Acyl-CoA synthetase/AMP-acid ligase</fullName>
    </submittedName>
</protein>
<dbReference type="AlphaFoldDB" id="L0HH46"/>
<dbReference type="InterPro" id="IPR045851">
    <property type="entry name" value="AMP-bd_C_sf"/>
</dbReference>
<evidence type="ECO:0000313" key="9">
    <source>
        <dbReference type="Proteomes" id="UP000010824"/>
    </source>
</evidence>
<dbReference type="InterPro" id="IPR020845">
    <property type="entry name" value="AMP-binding_CS"/>
</dbReference>
<keyword evidence="2 8" id="KW-0436">Ligase</keyword>
<feature type="domain" description="AMP-binding enzyme C-terminal" evidence="7">
    <location>
        <begin position="459"/>
        <end position="537"/>
    </location>
</feature>
<evidence type="ECO:0000256" key="4">
    <source>
        <dbReference type="ARBA" id="ARBA00022840"/>
    </source>
</evidence>
<keyword evidence="5" id="KW-0812">Transmembrane</keyword>
<dbReference type="HOGENOM" id="CLU_000022_59_10_2"/>
<dbReference type="InParanoid" id="L0HH46"/>
<gene>
    <name evidence="8" type="ordered locus">Metfor_1359</name>
</gene>
<keyword evidence="3" id="KW-0547">Nucleotide-binding</keyword>
<dbReference type="PROSITE" id="PS00455">
    <property type="entry name" value="AMP_BINDING"/>
    <property type="match status" value="1"/>
</dbReference>
<dbReference type="GO" id="GO:0016405">
    <property type="term" value="F:CoA-ligase activity"/>
    <property type="evidence" value="ECO:0007669"/>
    <property type="project" value="UniProtKB-ARBA"/>
</dbReference>
<dbReference type="eggNOG" id="arCOG04201">
    <property type="taxonomic scope" value="Archaea"/>
</dbReference>
<dbReference type="FunFam" id="3.30.300.30:FF:000005">
    <property type="entry name" value="Acyl-coenzyme A synthetase ACSM5, mitochondrial"/>
    <property type="match status" value="1"/>
</dbReference>
<dbReference type="GO" id="GO:0006637">
    <property type="term" value="P:acyl-CoA metabolic process"/>
    <property type="evidence" value="ECO:0007669"/>
    <property type="project" value="TreeGrafter"/>
</dbReference>
<keyword evidence="4" id="KW-0067">ATP-binding</keyword>
<dbReference type="GO" id="GO:0005524">
    <property type="term" value="F:ATP binding"/>
    <property type="evidence" value="ECO:0007669"/>
    <property type="project" value="UniProtKB-KW"/>
</dbReference>
<dbReference type="InterPro" id="IPR051087">
    <property type="entry name" value="Mitochondrial_ACSM"/>
</dbReference>
<dbReference type="PANTHER" id="PTHR43605:SF10">
    <property type="entry name" value="ACYL-COA SYNTHETASE MEDIUM CHAIN FAMILY MEMBER 3"/>
    <property type="match status" value="1"/>
</dbReference>